<accession>A0A679H2I2</accession>
<dbReference type="InterPro" id="IPR011042">
    <property type="entry name" value="6-blade_b-propeller_TolB-like"/>
</dbReference>
<dbReference type="SUPFAM" id="SSF53474">
    <property type="entry name" value="alpha/beta-Hydrolases"/>
    <property type="match status" value="1"/>
</dbReference>
<evidence type="ECO:0000256" key="1">
    <source>
        <dbReference type="SAM" id="SignalP"/>
    </source>
</evidence>
<dbReference type="PANTHER" id="PTHR48098">
    <property type="entry name" value="ENTEROCHELIN ESTERASE-RELATED"/>
    <property type="match status" value="1"/>
</dbReference>
<dbReference type="Gene3D" id="3.40.50.1820">
    <property type="entry name" value="alpha/beta hydrolase"/>
    <property type="match status" value="1"/>
</dbReference>
<sequence>MVMKRESLIVFLFFLSCLCQAQNKYELTIDSKRKAGVEYGEHIYARLDNSSVFPGTIRDVDIYVPAQYDGKTPACVCVFQDGMSYRADTVVSNLIASHEIPMMILVAASPGQVIGDFDPDSPRANRTYEYDTPSPRFGKFILEELLPFVETLKTPSGKEILLSKNKNDRMITGCSSGAACAFNVAWNTEEFSRVYSSCGSLTGLRGSFENATLVHKFEPKPIRFYFQSGSHDMWTSFGDWWSANQAMVRAMDFAGYDFAYQFTENADHCDENVTQIFPDAMRFLWKNYPDNVPSPQKKTRNSMLNQVLLDGNNFELVTFGVDTNSILVSDNKGDVLIASDSGTTLLDESGERGEVIIGSKLLAIGKAGEMLSYQSQKGLVVVDKDGNVRKRIKTKLHPYSAVALRDGGYYIVGDIDKENKSSSVWYLSGEYLLSKKSEGLKSVYSLALSGNNNWLYAFGYDTRRGFNYKVDKNSKDLLYGQEFFYIHVPDQSDGAETNSAICDNSGRTYLATAYGIQICDYNGRSEAILSLPGNVKPVSVAWGGKEMDVLYILCESGQIYKRKLNTKGTSLSDMMPAIRVGAG</sequence>
<dbReference type="AlphaFoldDB" id="A0A679H2I2"/>
<name>A0A679H2I2_BACT4</name>
<dbReference type="Pfam" id="PF08450">
    <property type="entry name" value="SGL"/>
    <property type="match status" value="1"/>
</dbReference>
<dbReference type="Gene3D" id="2.120.10.30">
    <property type="entry name" value="TolB, C-terminal domain"/>
    <property type="match status" value="1"/>
</dbReference>
<gene>
    <name evidence="3" type="ORF">BatF92_05260</name>
</gene>
<dbReference type="InterPro" id="IPR013658">
    <property type="entry name" value="SGL"/>
</dbReference>
<dbReference type="InterPro" id="IPR050583">
    <property type="entry name" value="Mycobacterial_A85_antigen"/>
</dbReference>
<dbReference type="Proteomes" id="UP000500882">
    <property type="component" value="Chromosome"/>
</dbReference>
<protein>
    <submittedName>
        <fullName evidence="3">Gluconolactonase</fullName>
    </submittedName>
</protein>
<dbReference type="InterPro" id="IPR000801">
    <property type="entry name" value="Esterase-like"/>
</dbReference>
<dbReference type="SUPFAM" id="SSF63829">
    <property type="entry name" value="Calcium-dependent phosphotriesterase"/>
    <property type="match status" value="1"/>
</dbReference>
<feature type="domain" description="SMP-30/Gluconolactonase/LRE-like region" evidence="2">
    <location>
        <begin position="405"/>
        <end position="553"/>
    </location>
</feature>
<dbReference type="InterPro" id="IPR029058">
    <property type="entry name" value="AB_hydrolase_fold"/>
</dbReference>
<reference evidence="3 4" key="1">
    <citation type="submission" date="2020-02" db="EMBL/GenBank/DDBJ databases">
        <title>Whole-genome sequencing and comparative analysis of the genomes of Bacteroides thetaiotaomicron and Escherichia coli isolated from a healthy resident in Vietnam.</title>
        <authorList>
            <person name="Mohsin M."/>
            <person name="Tanaka K."/>
            <person name="Kawahara R."/>
            <person name="Kondo S."/>
            <person name="Noguchi H."/>
            <person name="Motooka D."/>
            <person name="Nakamura S."/>
            <person name="Khong D.T."/>
            <person name="Nguyen T.N."/>
            <person name="Tran H.T."/>
            <person name="Yamamoto Y."/>
        </authorList>
    </citation>
    <scope>NUCLEOTIDE SEQUENCE [LARGE SCALE GENOMIC DNA]</scope>
    <source>
        <strain evidence="3 4">F9-2</strain>
    </source>
</reference>
<feature type="chain" id="PRO_5025650851" evidence="1">
    <location>
        <begin position="22"/>
        <end position="583"/>
    </location>
</feature>
<evidence type="ECO:0000313" key="4">
    <source>
        <dbReference type="Proteomes" id="UP000500882"/>
    </source>
</evidence>
<keyword evidence="1" id="KW-0732">Signal</keyword>
<dbReference type="EMBL" id="AP022660">
    <property type="protein sequence ID" value="BCA48584.1"/>
    <property type="molecule type" value="Genomic_DNA"/>
</dbReference>
<organism evidence="3 4">
    <name type="scientific">Bacteroides thetaiotaomicron</name>
    <dbReference type="NCBI Taxonomy" id="818"/>
    <lineage>
        <taxon>Bacteria</taxon>
        <taxon>Pseudomonadati</taxon>
        <taxon>Bacteroidota</taxon>
        <taxon>Bacteroidia</taxon>
        <taxon>Bacteroidales</taxon>
        <taxon>Bacteroidaceae</taxon>
        <taxon>Bacteroides</taxon>
    </lineage>
</organism>
<dbReference type="PROSITE" id="PS51257">
    <property type="entry name" value="PROKAR_LIPOPROTEIN"/>
    <property type="match status" value="1"/>
</dbReference>
<dbReference type="Pfam" id="PF00756">
    <property type="entry name" value="Esterase"/>
    <property type="match status" value="1"/>
</dbReference>
<evidence type="ECO:0000259" key="2">
    <source>
        <dbReference type="Pfam" id="PF08450"/>
    </source>
</evidence>
<dbReference type="PANTHER" id="PTHR48098:SF3">
    <property type="entry name" value="IRON(III) ENTEROBACTIN ESTERASE"/>
    <property type="match status" value="1"/>
</dbReference>
<proteinExistence type="predicted"/>
<evidence type="ECO:0000313" key="3">
    <source>
        <dbReference type="EMBL" id="BCA48584.1"/>
    </source>
</evidence>
<feature type="signal peptide" evidence="1">
    <location>
        <begin position="1"/>
        <end position="21"/>
    </location>
</feature>